<dbReference type="Gene3D" id="2.60.120.10">
    <property type="entry name" value="Jelly Rolls"/>
    <property type="match status" value="2"/>
</dbReference>
<feature type="domain" description="ChrR-like cupin" evidence="1">
    <location>
        <begin position="17"/>
        <end position="118"/>
    </location>
</feature>
<evidence type="ECO:0000313" key="2">
    <source>
        <dbReference type="EMBL" id="SFG25104.1"/>
    </source>
</evidence>
<organism evidence="2 3">
    <name type="scientific">Neptunomonas qingdaonensis</name>
    <dbReference type="NCBI Taxonomy" id="1045558"/>
    <lineage>
        <taxon>Bacteria</taxon>
        <taxon>Pseudomonadati</taxon>
        <taxon>Pseudomonadota</taxon>
        <taxon>Gammaproteobacteria</taxon>
        <taxon>Oceanospirillales</taxon>
        <taxon>Oceanospirillaceae</taxon>
        <taxon>Neptunomonas</taxon>
    </lineage>
</organism>
<dbReference type="OrthoDB" id="9801227at2"/>
<protein>
    <submittedName>
        <fullName evidence="2">Anti-sigma factor ChrR, cupin superfamily</fullName>
    </submittedName>
</protein>
<proteinExistence type="predicted"/>
<accession>A0A1I2Q9U2</accession>
<dbReference type="Proteomes" id="UP000198623">
    <property type="component" value="Unassembled WGS sequence"/>
</dbReference>
<dbReference type="RefSeq" id="WP_090726758.1">
    <property type="nucleotide sequence ID" value="NZ_FOOU01000004.1"/>
</dbReference>
<evidence type="ECO:0000313" key="3">
    <source>
        <dbReference type="Proteomes" id="UP000198623"/>
    </source>
</evidence>
<dbReference type="AlphaFoldDB" id="A0A1I2Q9U2"/>
<dbReference type="InterPro" id="IPR011051">
    <property type="entry name" value="RmlC_Cupin_sf"/>
</dbReference>
<dbReference type="SUPFAM" id="SSF51182">
    <property type="entry name" value="RmlC-like cupins"/>
    <property type="match status" value="2"/>
</dbReference>
<feature type="domain" description="ChrR-like cupin" evidence="1">
    <location>
        <begin position="125"/>
        <end position="228"/>
    </location>
</feature>
<dbReference type="EMBL" id="FOOU01000004">
    <property type="protein sequence ID" value="SFG25104.1"/>
    <property type="molecule type" value="Genomic_DNA"/>
</dbReference>
<reference evidence="3" key="1">
    <citation type="submission" date="2016-10" db="EMBL/GenBank/DDBJ databases">
        <authorList>
            <person name="Varghese N."/>
            <person name="Submissions S."/>
        </authorList>
    </citation>
    <scope>NUCLEOTIDE SEQUENCE [LARGE SCALE GENOMIC DNA]</scope>
    <source>
        <strain evidence="3">CGMCC 1.10971</strain>
    </source>
</reference>
<evidence type="ECO:0000259" key="1">
    <source>
        <dbReference type="Pfam" id="PF12973"/>
    </source>
</evidence>
<dbReference type="STRING" id="1045558.SAMN05216175_104314"/>
<sequence>MSATTNHFIPINMDREQRCVIETASNEWLPSPSKGVWRKPLEREAAEHGQVTSIVRYEPGTFFPAHSHPLGEEIFVLSGVFEDENGSYPAGSYLRNPPGSSHTPGSSVGCELLVKLNMFDANDQQQVTLNTHETTWLPGLVDGLTVMPLHEFASDSFAEHTALVRWQRGTHFSTHRHMGGEEVLVLDGTFEDEYGQYPAGTWIRSPHDSKHRPFSEDGCLILVKVGHLSRLAALTTA</sequence>
<dbReference type="Pfam" id="PF12973">
    <property type="entry name" value="Cupin_7"/>
    <property type="match status" value="2"/>
</dbReference>
<gene>
    <name evidence="2" type="ORF">SAMN05216175_104314</name>
</gene>
<dbReference type="InterPro" id="IPR014710">
    <property type="entry name" value="RmlC-like_jellyroll"/>
</dbReference>
<dbReference type="InterPro" id="IPR025979">
    <property type="entry name" value="ChrR-like_cupin_dom"/>
</dbReference>
<keyword evidence="3" id="KW-1185">Reference proteome</keyword>
<dbReference type="CDD" id="cd20303">
    <property type="entry name" value="cupin_ChrR_1"/>
    <property type="match status" value="2"/>
</dbReference>
<name>A0A1I2Q9U2_9GAMM</name>